<gene>
    <name evidence="2" type="ORF">BGZ97_009594</name>
</gene>
<protein>
    <submittedName>
        <fullName evidence="2">Uncharacterized protein</fullName>
    </submittedName>
</protein>
<feature type="compositionally biased region" description="Acidic residues" evidence="1">
    <location>
        <begin position="149"/>
        <end position="185"/>
    </location>
</feature>
<feature type="region of interest" description="Disordered" evidence="1">
    <location>
        <begin position="1"/>
        <end position="201"/>
    </location>
</feature>
<dbReference type="AlphaFoldDB" id="A0A9P6UD32"/>
<organism evidence="2 3">
    <name type="scientific">Linnemannia gamsii</name>
    <dbReference type="NCBI Taxonomy" id="64522"/>
    <lineage>
        <taxon>Eukaryota</taxon>
        <taxon>Fungi</taxon>
        <taxon>Fungi incertae sedis</taxon>
        <taxon>Mucoromycota</taxon>
        <taxon>Mortierellomycotina</taxon>
        <taxon>Mortierellomycetes</taxon>
        <taxon>Mortierellales</taxon>
        <taxon>Mortierellaceae</taxon>
        <taxon>Linnemannia</taxon>
    </lineage>
</organism>
<dbReference type="Proteomes" id="UP000823405">
    <property type="component" value="Unassembled WGS sequence"/>
</dbReference>
<feature type="compositionally biased region" description="Polar residues" evidence="1">
    <location>
        <begin position="315"/>
        <end position="327"/>
    </location>
</feature>
<dbReference type="EMBL" id="JAAAIN010004649">
    <property type="protein sequence ID" value="KAG0279333.1"/>
    <property type="molecule type" value="Genomic_DNA"/>
</dbReference>
<keyword evidence="3" id="KW-1185">Reference proteome</keyword>
<comment type="caution">
    <text evidence="2">The sequence shown here is derived from an EMBL/GenBank/DDBJ whole genome shotgun (WGS) entry which is preliminary data.</text>
</comment>
<dbReference type="OrthoDB" id="2448801at2759"/>
<name>A0A9P6UD32_9FUNG</name>
<feature type="compositionally biased region" description="Low complexity" evidence="1">
    <location>
        <begin position="8"/>
        <end position="26"/>
    </location>
</feature>
<feature type="non-terminal residue" evidence="2">
    <location>
        <position position="1"/>
    </location>
</feature>
<proteinExistence type="predicted"/>
<accession>A0A9P6UD32</accession>
<feature type="compositionally biased region" description="Low complexity" evidence="1">
    <location>
        <begin position="90"/>
        <end position="137"/>
    </location>
</feature>
<feature type="compositionally biased region" description="Polar residues" evidence="1">
    <location>
        <begin position="53"/>
        <end position="70"/>
    </location>
</feature>
<feature type="compositionally biased region" description="Basic and acidic residues" evidence="1">
    <location>
        <begin position="138"/>
        <end position="148"/>
    </location>
</feature>
<reference evidence="2" key="1">
    <citation type="journal article" date="2020" name="Fungal Divers.">
        <title>Resolving the Mortierellaceae phylogeny through synthesis of multi-gene phylogenetics and phylogenomics.</title>
        <authorList>
            <person name="Vandepol N."/>
            <person name="Liber J."/>
            <person name="Desiro A."/>
            <person name="Na H."/>
            <person name="Kennedy M."/>
            <person name="Barry K."/>
            <person name="Grigoriev I.V."/>
            <person name="Miller A.N."/>
            <person name="O'Donnell K."/>
            <person name="Stajich J.E."/>
            <person name="Bonito G."/>
        </authorList>
    </citation>
    <scope>NUCLEOTIDE SEQUENCE</scope>
    <source>
        <strain evidence="2">NVP60</strain>
    </source>
</reference>
<feature type="region of interest" description="Disordered" evidence="1">
    <location>
        <begin position="296"/>
        <end position="327"/>
    </location>
</feature>
<evidence type="ECO:0000313" key="3">
    <source>
        <dbReference type="Proteomes" id="UP000823405"/>
    </source>
</evidence>
<sequence length="481" mass="53511">APPPPLPSSSLSSSSSPRQDSPLTSSVPQPLHAQSTGRDQHQHQHQQYYYYSAASTHPRQLGPSSRTATGSFFDSVSDDDSDSDEGSLSQAQCQQRQQYQHQYQAQVPPPQYYQQVRPQQLQPLQQQQNAAESSSRQYEQDRRYRSYDSDEDSDSSEEEEEEDSENDSEDSEDSDEEEDPDDEEERLFPRYRNRSRYQQQQQVVAVNPGMIEGHVPRFEDEDAPPPPSYHSLIRAEADAARSAALATLSSRGRQGQLHADMHAHAPHTHNHMPPAAVYPHSTSAMRPATLLTGLYQQTTSTPSSSSSSSLITPTRAPTSRSAATRSTQHQVSAQVLASLLNLLHTFESHLLNHHKTSSFQQQSRQAWLDRNPQTVASFAYLLIELQQAGILPTAMHPSWLSSSSSSSPAALETMMMSEQDWLSMTGNAATEADLAKALLALEQNCLLGMDPVLWRQQGEEREGGRGAWIRQVQAIHTSALN</sequence>
<feature type="compositionally biased region" description="Acidic residues" evidence="1">
    <location>
        <begin position="76"/>
        <end position="85"/>
    </location>
</feature>
<feature type="compositionally biased region" description="Low complexity" evidence="1">
    <location>
        <begin position="298"/>
        <end position="314"/>
    </location>
</feature>
<evidence type="ECO:0000313" key="2">
    <source>
        <dbReference type="EMBL" id="KAG0279333.1"/>
    </source>
</evidence>
<evidence type="ECO:0000256" key="1">
    <source>
        <dbReference type="SAM" id="MobiDB-lite"/>
    </source>
</evidence>